<sequence>MFLMETAVVTGGTGFLGFGLLSELVRKGIFVYVVVRENSKRLKRLHGIEGIQIIEMDMKNISNLGSYVKNIDVFYHLAWEGERNDFSGQMKNIGQTVEAMQVASQLGAKQFIVTGSQAEYGIICNEKINENTPTNPNTAYGACKLACYQILSCLAKQIGISLTWVRVFSVYGEGDNPNTLISYLFKCFSDGKTPELTSGEQFWDFLYLNDAANALYLLGEQKKEGLYNLASGDNRPLKEFILEVREVISPDSNLIFNANLGKEVVQLRADVGKVQRELNWKPQTCFNEGISNIKTSSFIL</sequence>
<dbReference type="InterPro" id="IPR001509">
    <property type="entry name" value="Epimerase_deHydtase"/>
</dbReference>
<name>A0A329QC97_9BACL</name>
<dbReference type="Gene3D" id="3.40.50.720">
    <property type="entry name" value="NAD(P)-binding Rossmann-like Domain"/>
    <property type="match status" value="1"/>
</dbReference>
<comment type="caution">
    <text evidence="3">The sequence shown here is derived from an EMBL/GenBank/DDBJ whole genome shotgun (WGS) entry which is preliminary data.</text>
</comment>
<evidence type="ECO:0000256" key="1">
    <source>
        <dbReference type="ARBA" id="ARBA00007637"/>
    </source>
</evidence>
<gene>
    <name evidence="3" type="ORF">DC345_29685</name>
</gene>
<dbReference type="EMBL" id="QEVW01000029">
    <property type="protein sequence ID" value="RAW09976.1"/>
    <property type="molecule type" value="Genomic_DNA"/>
</dbReference>
<evidence type="ECO:0000259" key="2">
    <source>
        <dbReference type="Pfam" id="PF01370"/>
    </source>
</evidence>
<dbReference type="Proteomes" id="UP000250642">
    <property type="component" value="Unassembled WGS sequence"/>
</dbReference>
<proteinExistence type="inferred from homology"/>
<accession>A0A329QC97</accession>
<reference evidence="3 4" key="1">
    <citation type="submission" date="2018-04" db="EMBL/GenBank/DDBJ databases">
        <title>Paenibacillus taichungensis Genome sequencing and assembly.</title>
        <authorList>
            <person name="Xu J."/>
            <person name="Rensing C."/>
            <person name="Mazhar H.S."/>
        </authorList>
    </citation>
    <scope>NUCLEOTIDE SEQUENCE [LARGE SCALE GENOMIC DNA]</scope>
    <source>
        <strain evidence="3 4">NC1</strain>
    </source>
</reference>
<evidence type="ECO:0000313" key="3">
    <source>
        <dbReference type="EMBL" id="RAW09976.1"/>
    </source>
</evidence>
<dbReference type="Pfam" id="PF01370">
    <property type="entry name" value="Epimerase"/>
    <property type="match status" value="1"/>
</dbReference>
<protein>
    <recommendedName>
        <fullName evidence="2">NAD-dependent epimerase/dehydratase domain-containing protein</fullName>
    </recommendedName>
</protein>
<organism evidence="3 4">
    <name type="scientific">Paenibacillus taichungensis</name>
    <dbReference type="NCBI Taxonomy" id="484184"/>
    <lineage>
        <taxon>Bacteria</taxon>
        <taxon>Bacillati</taxon>
        <taxon>Bacillota</taxon>
        <taxon>Bacilli</taxon>
        <taxon>Bacillales</taxon>
        <taxon>Paenibacillaceae</taxon>
        <taxon>Paenibacillus</taxon>
    </lineage>
</organism>
<feature type="domain" description="NAD-dependent epimerase/dehydratase" evidence="2">
    <location>
        <begin position="8"/>
        <end position="229"/>
    </location>
</feature>
<dbReference type="PANTHER" id="PTHR43000">
    <property type="entry name" value="DTDP-D-GLUCOSE 4,6-DEHYDRATASE-RELATED"/>
    <property type="match status" value="1"/>
</dbReference>
<dbReference type="AlphaFoldDB" id="A0A329QC97"/>
<evidence type="ECO:0000313" key="4">
    <source>
        <dbReference type="Proteomes" id="UP000250642"/>
    </source>
</evidence>
<dbReference type="SUPFAM" id="SSF51735">
    <property type="entry name" value="NAD(P)-binding Rossmann-fold domains"/>
    <property type="match status" value="1"/>
</dbReference>
<dbReference type="InterPro" id="IPR036291">
    <property type="entry name" value="NAD(P)-bd_dom_sf"/>
</dbReference>
<comment type="similarity">
    <text evidence="1">Belongs to the NAD(P)-dependent epimerase/dehydratase family.</text>
</comment>